<dbReference type="InterPro" id="IPR038161">
    <property type="entry name" value="VirB9/CagX/TrbG_C_sf"/>
</dbReference>
<evidence type="ECO:0000256" key="1">
    <source>
        <dbReference type="ARBA" id="ARBA00006135"/>
    </source>
</evidence>
<feature type="signal peptide" evidence="3">
    <location>
        <begin position="1"/>
        <end position="20"/>
    </location>
</feature>
<dbReference type="Proteomes" id="UP000032668">
    <property type="component" value="Unassembled WGS sequence"/>
</dbReference>
<dbReference type="CDD" id="cd06911">
    <property type="entry name" value="VirB9_CagX_TrbG"/>
    <property type="match status" value="1"/>
</dbReference>
<dbReference type="InterPro" id="IPR010258">
    <property type="entry name" value="Conjugal_tfr_TrbG/VirB9/CagX"/>
</dbReference>
<dbReference type="EMBL" id="BANC01000045">
    <property type="protein sequence ID" value="GAN80375.1"/>
    <property type="molecule type" value="Genomic_DNA"/>
</dbReference>
<dbReference type="InterPro" id="IPR033645">
    <property type="entry name" value="VirB9/CagX/TrbG_C"/>
</dbReference>
<reference evidence="4 5" key="1">
    <citation type="submission" date="2012-11" db="EMBL/GenBank/DDBJ databases">
        <title>Whole genome sequence of Acidocella aminolytica 101 = DSM 11237.</title>
        <authorList>
            <person name="Azuma Y."/>
            <person name="Higashiura N."/>
            <person name="Hirakawa H."/>
            <person name="Matsushita K."/>
        </authorList>
    </citation>
    <scope>NUCLEOTIDE SEQUENCE [LARGE SCALE GENOMIC DNA]</scope>
    <source>
        <strain evidence="5">101 / DSM 11237</strain>
    </source>
</reference>
<feature type="chain" id="PRO_5030005923" evidence="3">
    <location>
        <begin position="21"/>
        <end position="299"/>
    </location>
</feature>
<dbReference type="InterPro" id="IPR014142">
    <property type="entry name" value="TrbG_Ti"/>
</dbReference>
<keyword evidence="2 3" id="KW-0732">Signal</keyword>
<accession>A0A0D6PF49</accession>
<protein>
    <submittedName>
        <fullName evidence="4">Secretion system type IV conjugal transfer protein TrbG</fullName>
    </submittedName>
</protein>
<comment type="similarity">
    <text evidence="1">Belongs to the TrbG/VirB9 family.</text>
</comment>
<comment type="caution">
    <text evidence="4">The sequence shown here is derived from an EMBL/GenBank/DDBJ whole genome shotgun (WGS) entry which is preliminary data.</text>
</comment>
<sequence>MRNIWAIVAACMIVPASALAQQAVPAINPNELPPPIPLLSNKVVPLGDKAAAGLRISEAWSSSRNLPTPGSDGAVQFLYGATLPTLVCAPLRVCDVRLQPGEVVKQINIGDSVEWQAIPAVSGDGADAVTHVLIKPVNSGLSTDMVISTNRRTYTIQLISDRQRWMPVVAFQYPSDVQAAWAAYHAKMDQQQTDNVLPSGQSVAKLDFNYRLHGDNPGWRPVRVYTDGTKTYIDFPDKMLVTTAPVLLALGSNGKTELVNYRVNGSVYIVDRVLTQAELISGVGSDQQAVRITYTGRRF</sequence>
<organism evidence="4 5">
    <name type="scientific">Acidocella aminolytica 101 = DSM 11237</name>
    <dbReference type="NCBI Taxonomy" id="1120923"/>
    <lineage>
        <taxon>Bacteria</taxon>
        <taxon>Pseudomonadati</taxon>
        <taxon>Pseudomonadota</taxon>
        <taxon>Alphaproteobacteria</taxon>
        <taxon>Acetobacterales</taxon>
        <taxon>Acidocellaceae</taxon>
        <taxon>Acidocella</taxon>
    </lineage>
</organism>
<dbReference type="Pfam" id="PF03524">
    <property type="entry name" value="CagX"/>
    <property type="match status" value="1"/>
</dbReference>
<dbReference type="NCBIfam" id="TIGR02775">
    <property type="entry name" value="TrbG_Ti"/>
    <property type="match status" value="1"/>
</dbReference>
<evidence type="ECO:0000256" key="3">
    <source>
        <dbReference type="SAM" id="SignalP"/>
    </source>
</evidence>
<dbReference type="Gene3D" id="2.60.40.2500">
    <property type="match status" value="1"/>
</dbReference>
<evidence type="ECO:0000256" key="2">
    <source>
        <dbReference type="ARBA" id="ARBA00022729"/>
    </source>
</evidence>
<evidence type="ECO:0000313" key="5">
    <source>
        <dbReference type="Proteomes" id="UP000032668"/>
    </source>
</evidence>
<evidence type="ECO:0000313" key="4">
    <source>
        <dbReference type="EMBL" id="GAN80375.1"/>
    </source>
</evidence>
<name>A0A0D6PF49_9PROT</name>
<dbReference type="OrthoDB" id="9815808at2"/>
<dbReference type="AlphaFoldDB" id="A0A0D6PF49"/>
<dbReference type="STRING" id="1120923.SAMN02746095_03831"/>
<keyword evidence="5" id="KW-1185">Reference proteome</keyword>
<dbReference type="RefSeq" id="WP_048878790.1">
    <property type="nucleotide sequence ID" value="NZ_BANC01000045.1"/>
</dbReference>
<proteinExistence type="inferred from homology"/>
<gene>
    <name evidence="4" type="ORF">Aam_046_016</name>
</gene>